<evidence type="ECO:0000259" key="4">
    <source>
        <dbReference type="Pfam" id="PF14309"/>
    </source>
</evidence>
<evidence type="ECO:0000259" key="3">
    <source>
        <dbReference type="Pfam" id="PF12552"/>
    </source>
</evidence>
<feature type="region of interest" description="Disordered" evidence="2">
    <location>
        <begin position="547"/>
        <end position="567"/>
    </location>
</feature>
<evidence type="ECO:0008006" key="8">
    <source>
        <dbReference type="Google" id="ProtNLM"/>
    </source>
</evidence>
<feature type="domain" description="DUF3741" evidence="5">
    <location>
        <begin position="98"/>
        <end position="113"/>
    </location>
</feature>
<dbReference type="Pfam" id="PF12552">
    <property type="entry name" value="DUF3741"/>
    <property type="match status" value="1"/>
</dbReference>
<dbReference type="Pfam" id="PF14383">
    <property type="entry name" value="VARLMGL"/>
    <property type="match status" value="1"/>
</dbReference>
<dbReference type="PANTHER" id="PTHR46836">
    <property type="entry name" value="AFADIN"/>
    <property type="match status" value="1"/>
</dbReference>
<evidence type="ECO:0000313" key="6">
    <source>
        <dbReference type="EMBL" id="WOL04758.1"/>
    </source>
</evidence>
<feature type="coiled-coil region" evidence="1">
    <location>
        <begin position="779"/>
        <end position="806"/>
    </location>
</feature>
<dbReference type="PANTHER" id="PTHR46836:SF8">
    <property type="entry name" value="AFADIN"/>
    <property type="match status" value="1"/>
</dbReference>
<proteinExistence type="predicted"/>
<feature type="region of interest" description="Disordered" evidence="2">
    <location>
        <begin position="1"/>
        <end position="34"/>
    </location>
</feature>
<gene>
    <name evidence="6" type="ORF">Cni_G13480</name>
</gene>
<dbReference type="InterPro" id="IPR022212">
    <property type="entry name" value="DUF3741"/>
</dbReference>
<sequence length="959" mass="107768">MHQSRRPRCREDPAAAAEFRRHRVSTSPAPAEGHLRCKKQSNASSAAFDSACNIGLSAEQDFIARYVSHGSSRKTGEIPIKELIDEEVSKAKEIRRSSPSLIARLMGLDVFPSIGKQKKLQEKHMDNCCKITSSVGLSGSFAHPEDCSQWTKHEKQDFKDVFEVTETSKSTKHKYNSDRRGILGYRRREDDENIARQRLMDTKCLSPDEMLQKSKEFIDEVEVEYSSKDLFLELLQDPNSLFSKHVQDLTREPSSPHGSNITILKQCKGSKNSSNKVQCKSLNTEKKHDPCFHMQQEVPGSFKTHMASLDRCYAEESSISRSSLASSYVARPKACVQPAHIVILKPSIENARKMAEPIFLTHGNLQISSKKAREIAASRIQEFHVEGRNKQKLSYYTEVLDHKLISPKQIAREIKRKTRHNISRLNKRSFTPVTSGYHGTGDSFIMPGIIKLIHSNVISQSFDPLGEQSKKFSPSSYSTEPYVCRGAQNHSSVRWNSTNQFRNMGFMSNGSSTRNEVFVVSDTETPKFTVDLLNTKNILVSKLAVDDEAHSSKDGHRDGSSRFSPRSKSFAALCSPKLGNRKRGGGCNTTVIKDAPDMGPSFSSDANLIMPIPIVKSFEHQDHRYQLTNSLEEEDMLPEREIHVNSDGLTKRFDMNDSSANSRIHPGSTDRAISIRYQLTDSTMNSILGGEVWHLATQEEQVMQSAFPVPSEDKRLTAYIQNKIVTQEKCSDRPQVKLLVSESDMTKSHSLGSEDHEHPSPVSVLETPSEDETYSSGCFERLSADLKELRMQLEQLKAESAAINTEAGDGEVLMLSNEGSAGVNCMLQPLGESHQRLENDDDRDFSYLLDILVESGIHRIDDNKLANACCLLGCPLNQSVFIKLEKRYNRVASWSRSERRLLFDIINSTLADLVSSYMDVHLRATWKMGVGESLVEFLWQMAMQPRKQDTGTQVACLGR</sequence>
<dbReference type="Proteomes" id="UP001327560">
    <property type="component" value="Chromosome 4"/>
</dbReference>
<evidence type="ECO:0000256" key="2">
    <source>
        <dbReference type="SAM" id="MobiDB-lite"/>
    </source>
</evidence>
<reference evidence="6 7" key="1">
    <citation type="submission" date="2023-10" db="EMBL/GenBank/DDBJ databases">
        <title>Chromosome-scale genome assembly provides insights into flower coloration mechanisms of Canna indica.</title>
        <authorList>
            <person name="Li C."/>
        </authorList>
    </citation>
    <scope>NUCLEOTIDE SEQUENCE [LARGE SCALE GENOMIC DNA]</scope>
    <source>
        <tissue evidence="6">Flower</tissue>
    </source>
</reference>
<feature type="compositionally biased region" description="Basic and acidic residues" evidence="2">
    <location>
        <begin position="744"/>
        <end position="759"/>
    </location>
</feature>
<keyword evidence="1" id="KW-0175">Coiled coil</keyword>
<dbReference type="Pfam" id="PF14309">
    <property type="entry name" value="DUF4378"/>
    <property type="match status" value="1"/>
</dbReference>
<protein>
    <recommendedName>
        <fullName evidence="8">DUF3741 domain-containing protein</fullName>
    </recommendedName>
</protein>
<evidence type="ECO:0000313" key="7">
    <source>
        <dbReference type="Proteomes" id="UP001327560"/>
    </source>
</evidence>
<dbReference type="InterPro" id="IPR025486">
    <property type="entry name" value="DUF4378"/>
</dbReference>
<dbReference type="EMBL" id="CP136893">
    <property type="protein sequence ID" value="WOL04758.1"/>
    <property type="molecule type" value="Genomic_DNA"/>
</dbReference>
<name>A0AAQ3K9L3_9LILI</name>
<accession>A0AAQ3K9L3</accession>
<feature type="region of interest" description="Disordered" evidence="2">
    <location>
        <begin position="744"/>
        <end position="774"/>
    </location>
</feature>
<feature type="domain" description="DUF4378" evidence="4">
    <location>
        <begin position="844"/>
        <end position="941"/>
    </location>
</feature>
<organism evidence="6 7">
    <name type="scientific">Canna indica</name>
    <name type="common">Indian-shot</name>
    <dbReference type="NCBI Taxonomy" id="4628"/>
    <lineage>
        <taxon>Eukaryota</taxon>
        <taxon>Viridiplantae</taxon>
        <taxon>Streptophyta</taxon>
        <taxon>Embryophyta</taxon>
        <taxon>Tracheophyta</taxon>
        <taxon>Spermatophyta</taxon>
        <taxon>Magnoliopsida</taxon>
        <taxon>Liliopsida</taxon>
        <taxon>Zingiberales</taxon>
        <taxon>Cannaceae</taxon>
        <taxon>Canna</taxon>
    </lineage>
</organism>
<dbReference type="AlphaFoldDB" id="A0AAQ3K9L3"/>
<keyword evidence="7" id="KW-1185">Reference proteome</keyword>
<evidence type="ECO:0000259" key="5">
    <source>
        <dbReference type="Pfam" id="PF14383"/>
    </source>
</evidence>
<evidence type="ECO:0000256" key="1">
    <source>
        <dbReference type="SAM" id="Coils"/>
    </source>
</evidence>
<feature type="domain" description="DUF3741" evidence="3">
    <location>
        <begin position="196"/>
        <end position="240"/>
    </location>
</feature>
<feature type="compositionally biased region" description="Basic and acidic residues" evidence="2">
    <location>
        <begin position="547"/>
        <end position="560"/>
    </location>
</feature>
<dbReference type="InterPro" id="IPR032795">
    <property type="entry name" value="DUF3741-assoc"/>
</dbReference>